<dbReference type="Pfam" id="PF17941">
    <property type="entry name" value="PP_kinase_C_1"/>
    <property type="match status" value="1"/>
</dbReference>
<keyword evidence="4" id="KW-0808">Transferase</keyword>
<evidence type="ECO:0000259" key="3">
    <source>
        <dbReference type="Pfam" id="PF17941"/>
    </source>
</evidence>
<sequence>MALVVRREENGIKRYMHFGTGNYNDITAHFYTDMGLLTCNEQMGIDASNVFNMLSGYSEPPYFHKLVMAPLWLRDTLMDLIDHEMKNAQDGKPAFIRAKMNALSDEGMIKALYRASAAGVKIQLIIRGICCLRTGIPGVSENIVVHSIVGRYLEHSRIYMFGNGGETLVYLASADLMPRNLNRRVELMFPIENAQIKKTIIDLFDLMMRDNIKTRVLGSDNHYEKTDRRGKIPFNVQEYLARMAAQRTIRREHSLRDRRTFIPIKGNENSQNPDN</sequence>
<dbReference type="AlphaFoldDB" id="A0A4Y1ZIY7"/>
<evidence type="ECO:0000259" key="2">
    <source>
        <dbReference type="Pfam" id="PF13090"/>
    </source>
</evidence>
<dbReference type="EMBL" id="BEXB01000071">
    <property type="protein sequence ID" value="GAY78941.1"/>
    <property type="molecule type" value="Genomic_DNA"/>
</dbReference>
<feature type="domain" description="Polyphosphate kinase C-terminal" evidence="3">
    <location>
        <begin position="1"/>
        <end position="59"/>
    </location>
</feature>
<accession>A0A4Y1ZIY7</accession>
<evidence type="ECO:0000256" key="1">
    <source>
        <dbReference type="SAM" id="MobiDB-lite"/>
    </source>
</evidence>
<proteinExistence type="predicted"/>
<dbReference type="Proteomes" id="UP000319716">
    <property type="component" value="Unassembled WGS sequence"/>
</dbReference>
<dbReference type="InterPro" id="IPR003414">
    <property type="entry name" value="PP_kinase"/>
</dbReference>
<comment type="caution">
    <text evidence="4">The sequence shown here is derived from an EMBL/GenBank/DDBJ whole genome shotgun (WGS) entry which is preliminary data.</text>
</comment>
<dbReference type="PANTHER" id="PTHR30218:SF0">
    <property type="entry name" value="POLYPHOSPHATE KINASE"/>
    <property type="match status" value="1"/>
</dbReference>
<name>A0A4Y1ZIY7_9BACL</name>
<dbReference type="GO" id="GO:0008976">
    <property type="term" value="F:polyphosphate kinase activity"/>
    <property type="evidence" value="ECO:0007669"/>
    <property type="project" value="UniProtKB-EC"/>
</dbReference>
<dbReference type="InterPro" id="IPR025200">
    <property type="entry name" value="PPK_C_dom2"/>
</dbReference>
<dbReference type="EC" id="2.7.4.1" evidence="4"/>
<protein>
    <submittedName>
        <fullName evidence="4">Polyphosphate kinase</fullName>
        <ecNumber evidence="4">2.7.4.1</ecNumber>
    </submittedName>
</protein>
<feature type="region of interest" description="Disordered" evidence="1">
    <location>
        <begin position="256"/>
        <end position="275"/>
    </location>
</feature>
<evidence type="ECO:0000313" key="5">
    <source>
        <dbReference type="Proteomes" id="UP000319716"/>
    </source>
</evidence>
<dbReference type="InterPro" id="IPR041108">
    <property type="entry name" value="PP_kinase_C_1"/>
</dbReference>
<dbReference type="CDD" id="cd09168">
    <property type="entry name" value="PLDc_PaPPK1_C2_like"/>
    <property type="match status" value="1"/>
</dbReference>
<dbReference type="GO" id="GO:0006799">
    <property type="term" value="P:polyphosphate biosynthetic process"/>
    <property type="evidence" value="ECO:0007669"/>
    <property type="project" value="InterPro"/>
</dbReference>
<dbReference type="SUPFAM" id="SSF56024">
    <property type="entry name" value="Phospholipase D/nuclease"/>
    <property type="match status" value="2"/>
</dbReference>
<dbReference type="GO" id="GO:0009358">
    <property type="term" value="C:polyphosphate kinase complex"/>
    <property type="evidence" value="ECO:0007669"/>
    <property type="project" value="InterPro"/>
</dbReference>
<gene>
    <name evidence="4" type="ORF">NBRC111894_4495</name>
</gene>
<dbReference type="Pfam" id="PF13090">
    <property type="entry name" value="PP_kinase_C"/>
    <property type="match status" value="1"/>
</dbReference>
<evidence type="ECO:0000313" key="4">
    <source>
        <dbReference type="EMBL" id="GAY78941.1"/>
    </source>
</evidence>
<dbReference type="Gene3D" id="3.30.870.10">
    <property type="entry name" value="Endonuclease Chain A"/>
    <property type="match status" value="2"/>
</dbReference>
<keyword evidence="4" id="KW-0418">Kinase</keyword>
<dbReference type="PANTHER" id="PTHR30218">
    <property type="entry name" value="POLYPHOSPHATE KINASE"/>
    <property type="match status" value="1"/>
</dbReference>
<reference evidence="4 5" key="1">
    <citation type="submission" date="2017-11" db="EMBL/GenBank/DDBJ databases">
        <title>Draft Genome Sequence of Sporolactobacillus inulinus NBRC 111894 Isolated from Koso, a Japanese Sugar-Vegetable Fermented Beverage.</title>
        <authorList>
            <person name="Chiou T.Y."/>
            <person name="Oshima K."/>
            <person name="Suda W."/>
            <person name="Hattori M."/>
            <person name="Takahashi T."/>
        </authorList>
    </citation>
    <scope>NUCLEOTIDE SEQUENCE [LARGE SCALE GENOMIC DNA]</scope>
    <source>
        <strain evidence="4 5">NBRC111894</strain>
    </source>
</reference>
<feature type="domain" description="Polyphosphate kinase C-terminal" evidence="2">
    <location>
        <begin position="66"/>
        <end position="237"/>
    </location>
</feature>
<organism evidence="4 5">
    <name type="scientific">Sporolactobacillus inulinus</name>
    <dbReference type="NCBI Taxonomy" id="2078"/>
    <lineage>
        <taxon>Bacteria</taxon>
        <taxon>Bacillati</taxon>
        <taxon>Bacillota</taxon>
        <taxon>Bacilli</taxon>
        <taxon>Bacillales</taxon>
        <taxon>Sporolactobacillaceae</taxon>
        <taxon>Sporolactobacillus</taxon>
    </lineage>
</organism>